<dbReference type="InterPro" id="IPR000601">
    <property type="entry name" value="PKD_dom"/>
</dbReference>
<keyword evidence="6" id="KW-0964">Secreted</keyword>
<evidence type="ECO:0000256" key="7">
    <source>
        <dbReference type="ARBA" id="ARBA00022670"/>
    </source>
</evidence>
<dbReference type="GO" id="GO:0005975">
    <property type="term" value="P:carbohydrate metabolic process"/>
    <property type="evidence" value="ECO:0007669"/>
    <property type="project" value="UniProtKB-ARBA"/>
</dbReference>
<keyword evidence="11" id="KW-0862">Zinc</keyword>
<feature type="region of interest" description="Disordered" evidence="17">
    <location>
        <begin position="57"/>
        <end position="77"/>
    </location>
</feature>
<dbReference type="InterPro" id="IPR013783">
    <property type="entry name" value="Ig-like_fold"/>
</dbReference>
<comment type="catalytic activity">
    <reaction evidence="1">
        <text>Digestion of native collagen in the triple helical region at Xaa-|-Gly bonds. With synthetic peptides, a preference is shown for Gly at P3 and P1', Pro and Ala at P2 and P2', and hydroxyproline, Ala or Arg at P3'.</text>
        <dbReference type="EC" id="3.4.24.3"/>
    </reaction>
</comment>
<dbReference type="RefSeq" id="WP_184845303.1">
    <property type="nucleotide sequence ID" value="NZ_JACHMN010000003.1"/>
</dbReference>
<evidence type="ECO:0000256" key="13">
    <source>
        <dbReference type="ARBA" id="ARBA00023026"/>
    </source>
</evidence>
<sequence length="825" mass="86736">MKTPLGTVLIGVMVAAIGGTLTVAPAHAVPPASLIGAASAGAAPRTATAADVAADRGSALNPSARPPVAPQHGAPSHRGLVGTAAACSAADFGSRTGTALVSFVKAATVDCVNTLFSITGTTANSVFREAQMTTIAYALRDTSATYPGDNSTSALQLVVFLRAGYYVQFYHPGDVGTYGSVLVTAIRAGLDRFFGSARSTDVNDANGAVLSEAVILIDSSGENVRYLFVVKRLLTGFNSAYDASWYMRSAVNATFTVLWRGHQLPAFLAAVVADQSVLDVLYSFVSANIGLLGTDSGYLVANAGGELTRFLDTPALLTTVRGQAKGLLNLSAMTGPRASLWVRVADLASYLDGANCAYYGICGFETALAAAVLPITHTCSASLKIRAQDISAANLAASCTSLAGQIASFHTLVRDNGVPVADDFNSTLEVVAFHSSDDYQTYAGVLFDIDTNNGGMYLEGDPATQGNVPRFIAYEAEWLRPVFAIWNLNHEFTHYLDGRFDTYGDFTRTVSVPNIWWVEGVAEYVSYTYRGVNYDAAITAAGQHTYALSTLWGTTYDNSDSSRIYSWGYLAVRYMFEKHPADIHAMLARFRVNDYTGGRAVYATTIGTRYDADFQTWLTACAAGACAGTPPVNTPPTARFTSAVTGLSAAFTDGSTDADGTITGRSWSFGDGTSSTAANPVHAYATAGTYQVTLTVTDNLGATGSVTNPVVATSAAPECTGADIRTLDRNCRRSGLAASAGQLYYLYIYLPAGVSTLTITSAGGTGNADLYYNASTWATSTAYTSRSVNAGNTEQLTVSNPAAGYRYISLYATTAFSGVSVTTRY</sequence>
<comment type="cofactor">
    <cofactor evidence="2">
        <name>Ca(2+)</name>
        <dbReference type="ChEBI" id="CHEBI:29108"/>
    </cofactor>
</comment>
<evidence type="ECO:0000256" key="17">
    <source>
        <dbReference type="SAM" id="MobiDB-lite"/>
    </source>
</evidence>
<keyword evidence="7" id="KW-0645">Protease</keyword>
<comment type="caution">
    <text evidence="19">The sequence shown here is derived from an EMBL/GenBank/DDBJ whole genome shotgun (WGS) entry which is preliminary data.</text>
</comment>
<dbReference type="Pfam" id="PF18911">
    <property type="entry name" value="PKD_4"/>
    <property type="match status" value="1"/>
</dbReference>
<evidence type="ECO:0000256" key="4">
    <source>
        <dbReference type="ARBA" id="ARBA00004613"/>
    </source>
</evidence>
<evidence type="ECO:0000256" key="3">
    <source>
        <dbReference type="ARBA" id="ARBA00001947"/>
    </source>
</evidence>
<dbReference type="CDD" id="cd00146">
    <property type="entry name" value="PKD"/>
    <property type="match status" value="1"/>
</dbReference>
<keyword evidence="14" id="KW-0482">Metalloprotease</keyword>
<keyword evidence="9" id="KW-0732">Signal</keyword>
<evidence type="ECO:0000256" key="11">
    <source>
        <dbReference type="ARBA" id="ARBA00022833"/>
    </source>
</evidence>
<keyword evidence="15" id="KW-0865">Zymogen</keyword>
<dbReference type="SUPFAM" id="SSF49299">
    <property type="entry name" value="PKD domain"/>
    <property type="match status" value="1"/>
</dbReference>
<accession>A0A841C1E0</accession>
<dbReference type="InterPro" id="IPR035986">
    <property type="entry name" value="PKD_dom_sf"/>
</dbReference>
<dbReference type="Gene3D" id="1.10.390.20">
    <property type="match status" value="1"/>
</dbReference>
<dbReference type="InterPro" id="IPR002169">
    <property type="entry name" value="Peptidase_M9A/M9B"/>
</dbReference>
<dbReference type="SMART" id="SM00089">
    <property type="entry name" value="PKD"/>
    <property type="match status" value="1"/>
</dbReference>
<dbReference type="GO" id="GO:0006508">
    <property type="term" value="P:proteolysis"/>
    <property type="evidence" value="ECO:0007669"/>
    <property type="project" value="UniProtKB-KW"/>
</dbReference>
<evidence type="ECO:0000256" key="14">
    <source>
        <dbReference type="ARBA" id="ARBA00023049"/>
    </source>
</evidence>
<evidence type="ECO:0000256" key="12">
    <source>
        <dbReference type="ARBA" id="ARBA00022837"/>
    </source>
</evidence>
<feature type="domain" description="PKD" evidence="18">
    <location>
        <begin position="632"/>
        <end position="717"/>
    </location>
</feature>
<dbReference type="PROSITE" id="PS50093">
    <property type="entry name" value="PKD"/>
    <property type="match status" value="1"/>
</dbReference>
<evidence type="ECO:0000256" key="8">
    <source>
        <dbReference type="ARBA" id="ARBA00022723"/>
    </source>
</evidence>
<dbReference type="InterPro" id="IPR007280">
    <property type="entry name" value="Peptidase_C_arc/bac"/>
</dbReference>
<evidence type="ECO:0000256" key="2">
    <source>
        <dbReference type="ARBA" id="ARBA00001913"/>
    </source>
</evidence>
<dbReference type="Pfam" id="PF08453">
    <property type="entry name" value="Peptidase_M9_N"/>
    <property type="match status" value="1"/>
</dbReference>
<dbReference type="AlphaFoldDB" id="A0A841C1E0"/>
<dbReference type="EMBL" id="JACHMN010000003">
    <property type="protein sequence ID" value="MBB5873745.1"/>
    <property type="molecule type" value="Genomic_DNA"/>
</dbReference>
<keyword evidence="20" id="KW-1185">Reference proteome</keyword>
<keyword evidence="13" id="KW-0843">Virulence</keyword>
<dbReference type="Gene3D" id="2.60.120.380">
    <property type="match status" value="1"/>
</dbReference>
<dbReference type="Pfam" id="PF04151">
    <property type="entry name" value="PPC"/>
    <property type="match status" value="1"/>
</dbReference>
<dbReference type="EC" id="3.4.24.3" evidence="5"/>
<dbReference type="PRINTS" id="PR00931">
    <property type="entry name" value="MICOLLPTASE"/>
</dbReference>
<keyword evidence="8" id="KW-0479">Metal-binding</keyword>
<evidence type="ECO:0000313" key="20">
    <source>
        <dbReference type="Proteomes" id="UP000587527"/>
    </source>
</evidence>
<dbReference type="Proteomes" id="UP000587527">
    <property type="component" value="Unassembled WGS sequence"/>
</dbReference>
<dbReference type="GO" id="GO:0005576">
    <property type="term" value="C:extracellular region"/>
    <property type="evidence" value="ECO:0007669"/>
    <property type="project" value="UniProtKB-SubCell"/>
</dbReference>
<reference evidence="19 20" key="1">
    <citation type="submission" date="2020-08" db="EMBL/GenBank/DDBJ databases">
        <title>Sequencing the genomes of 1000 actinobacteria strains.</title>
        <authorList>
            <person name="Klenk H.-P."/>
        </authorList>
    </citation>
    <scope>NUCLEOTIDE SEQUENCE [LARGE SCALE GENOMIC DNA]</scope>
    <source>
        <strain evidence="19 20">DSM 45362</strain>
    </source>
</reference>
<dbReference type="Gene3D" id="2.60.40.10">
    <property type="entry name" value="Immunoglobulins"/>
    <property type="match status" value="1"/>
</dbReference>
<keyword evidence="12" id="KW-0106">Calcium</keyword>
<feature type="active site" evidence="16">
    <location>
        <position position="491"/>
    </location>
</feature>
<evidence type="ECO:0000256" key="16">
    <source>
        <dbReference type="PIRSR" id="PIRSR602169-1"/>
    </source>
</evidence>
<evidence type="ECO:0000256" key="1">
    <source>
        <dbReference type="ARBA" id="ARBA00000424"/>
    </source>
</evidence>
<dbReference type="Gene3D" id="3.40.30.160">
    <property type="entry name" value="Collagenase ColT, N-terminal domain"/>
    <property type="match status" value="1"/>
</dbReference>
<evidence type="ECO:0000256" key="9">
    <source>
        <dbReference type="ARBA" id="ARBA00022729"/>
    </source>
</evidence>
<evidence type="ECO:0000256" key="15">
    <source>
        <dbReference type="ARBA" id="ARBA00023145"/>
    </source>
</evidence>
<dbReference type="InterPro" id="IPR013661">
    <property type="entry name" value="Peptidase_M9_N_dom"/>
</dbReference>
<evidence type="ECO:0000256" key="10">
    <source>
        <dbReference type="ARBA" id="ARBA00022801"/>
    </source>
</evidence>
<proteinExistence type="predicted"/>
<dbReference type="Pfam" id="PF01752">
    <property type="entry name" value="Peptidase_M9"/>
    <property type="match status" value="1"/>
</dbReference>
<dbReference type="GO" id="GO:0004222">
    <property type="term" value="F:metalloendopeptidase activity"/>
    <property type="evidence" value="ECO:0007669"/>
    <property type="project" value="UniProtKB-EC"/>
</dbReference>
<keyword evidence="10 19" id="KW-0378">Hydrolase</keyword>
<evidence type="ECO:0000256" key="5">
    <source>
        <dbReference type="ARBA" id="ARBA00012653"/>
    </source>
</evidence>
<evidence type="ECO:0000256" key="6">
    <source>
        <dbReference type="ARBA" id="ARBA00022525"/>
    </source>
</evidence>
<comment type="cofactor">
    <cofactor evidence="3">
        <name>Zn(2+)</name>
        <dbReference type="ChEBI" id="CHEBI:29105"/>
    </cofactor>
</comment>
<name>A0A841C1E0_9ACTN</name>
<comment type="subcellular location">
    <subcellularLocation>
        <location evidence="4">Secreted</location>
    </subcellularLocation>
</comment>
<dbReference type="InterPro" id="IPR022409">
    <property type="entry name" value="PKD/Chitinase_dom"/>
</dbReference>
<dbReference type="PANTHER" id="PTHR13062">
    <property type="entry name" value="COLLAGENASE"/>
    <property type="match status" value="1"/>
</dbReference>
<protein>
    <recommendedName>
        <fullName evidence="5">microbial collagenase</fullName>
        <ecNumber evidence="5">3.4.24.3</ecNumber>
    </recommendedName>
</protein>
<dbReference type="GO" id="GO:0008270">
    <property type="term" value="F:zinc ion binding"/>
    <property type="evidence" value="ECO:0007669"/>
    <property type="project" value="InterPro"/>
</dbReference>
<dbReference type="PANTHER" id="PTHR13062:SF9">
    <property type="entry name" value="MICROBIAL COLLAGENASE"/>
    <property type="match status" value="1"/>
</dbReference>
<evidence type="ECO:0000313" key="19">
    <source>
        <dbReference type="EMBL" id="MBB5873745.1"/>
    </source>
</evidence>
<evidence type="ECO:0000259" key="18">
    <source>
        <dbReference type="PROSITE" id="PS50093"/>
    </source>
</evidence>
<organism evidence="19 20">
    <name type="scientific">Allocatelliglobosispora scoriae</name>
    <dbReference type="NCBI Taxonomy" id="643052"/>
    <lineage>
        <taxon>Bacteria</taxon>
        <taxon>Bacillati</taxon>
        <taxon>Actinomycetota</taxon>
        <taxon>Actinomycetes</taxon>
        <taxon>Micromonosporales</taxon>
        <taxon>Micromonosporaceae</taxon>
        <taxon>Allocatelliglobosispora</taxon>
    </lineage>
</organism>
<gene>
    <name evidence="19" type="ORF">F4553_007179</name>
</gene>